<accession>A0A4R1B4E3</accession>
<evidence type="ECO:0000313" key="2">
    <source>
        <dbReference type="EMBL" id="TCJ04947.1"/>
    </source>
</evidence>
<organism evidence="2 3">
    <name type="scientific">Cytobacillus praedii</name>
    <dbReference type="NCBI Taxonomy" id="1742358"/>
    <lineage>
        <taxon>Bacteria</taxon>
        <taxon>Bacillati</taxon>
        <taxon>Bacillota</taxon>
        <taxon>Bacilli</taxon>
        <taxon>Bacillales</taxon>
        <taxon>Bacillaceae</taxon>
        <taxon>Cytobacillus</taxon>
    </lineage>
</organism>
<keyword evidence="3" id="KW-1185">Reference proteome</keyword>
<dbReference type="AlphaFoldDB" id="A0A4R1B4E3"/>
<proteinExistence type="predicted"/>
<feature type="region of interest" description="Disordered" evidence="1">
    <location>
        <begin position="29"/>
        <end position="61"/>
    </location>
</feature>
<evidence type="ECO:0000256" key="1">
    <source>
        <dbReference type="SAM" id="MobiDB-lite"/>
    </source>
</evidence>
<feature type="region of interest" description="Disordered" evidence="1">
    <location>
        <begin position="1"/>
        <end position="20"/>
    </location>
</feature>
<name>A0A4R1B4E3_9BACI</name>
<dbReference type="Proteomes" id="UP000293846">
    <property type="component" value="Unassembled WGS sequence"/>
</dbReference>
<gene>
    <name evidence="2" type="ORF">E0Y62_06925</name>
</gene>
<dbReference type="OrthoDB" id="2454402at2"/>
<evidence type="ECO:0000313" key="3">
    <source>
        <dbReference type="Proteomes" id="UP000293846"/>
    </source>
</evidence>
<comment type="caution">
    <text evidence="2">The sequence shown here is derived from an EMBL/GenBank/DDBJ whole genome shotgun (WGS) entry which is preliminary data.</text>
</comment>
<dbReference type="EMBL" id="SJTH01000006">
    <property type="protein sequence ID" value="TCJ04947.1"/>
    <property type="molecule type" value="Genomic_DNA"/>
</dbReference>
<sequence>MHKDKFKEDSLHEGRDKASLDIDRMINEGLSGGSVHSRGEQVNIEESRDLKEEEPPFKVDV</sequence>
<reference evidence="2 3" key="1">
    <citation type="submission" date="2019-03" db="EMBL/GenBank/DDBJ databases">
        <authorList>
            <person name="Jensen L."/>
            <person name="Storgaard J."/>
            <person name="Sulaj E."/>
            <person name="Schramm A."/>
            <person name="Marshall I.P.G."/>
        </authorList>
    </citation>
    <scope>NUCLEOTIDE SEQUENCE [LARGE SCALE GENOMIC DNA]</scope>
    <source>
        <strain evidence="2 3">2017H2G3</strain>
    </source>
</reference>
<protein>
    <submittedName>
        <fullName evidence="2">Uncharacterized protein</fullName>
    </submittedName>
</protein>
<feature type="compositionally biased region" description="Basic and acidic residues" evidence="1">
    <location>
        <begin position="45"/>
        <end position="61"/>
    </location>
</feature>
<dbReference type="RefSeq" id="WP_057763634.1">
    <property type="nucleotide sequence ID" value="NZ_JARMQE010000017.1"/>
</dbReference>